<evidence type="ECO:0000256" key="4">
    <source>
        <dbReference type="RuleBase" id="RU004005"/>
    </source>
</evidence>
<reference evidence="6" key="1">
    <citation type="journal article" date="2021" name="Nat. Commun.">
        <title>Genetic determinants of endophytism in the Arabidopsis root mycobiome.</title>
        <authorList>
            <person name="Mesny F."/>
            <person name="Miyauchi S."/>
            <person name="Thiergart T."/>
            <person name="Pickel B."/>
            <person name="Atanasova L."/>
            <person name="Karlsson M."/>
            <person name="Huettel B."/>
            <person name="Barry K.W."/>
            <person name="Haridas S."/>
            <person name="Chen C."/>
            <person name="Bauer D."/>
            <person name="Andreopoulos W."/>
            <person name="Pangilinan J."/>
            <person name="LaButti K."/>
            <person name="Riley R."/>
            <person name="Lipzen A."/>
            <person name="Clum A."/>
            <person name="Drula E."/>
            <person name="Henrissat B."/>
            <person name="Kohler A."/>
            <person name="Grigoriev I.V."/>
            <person name="Martin F.M."/>
            <person name="Hacquard S."/>
        </authorList>
    </citation>
    <scope>NUCLEOTIDE SEQUENCE</scope>
    <source>
        <strain evidence="6">MPI-CAGE-AT-0016</strain>
    </source>
</reference>
<dbReference type="PANTHER" id="PTHR13501">
    <property type="entry name" value="CHLOROPLAST 50S RIBOSOMAL PROTEIN L22-RELATED"/>
    <property type="match status" value="1"/>
</dbReference>
<dbReference type="InterPro" id="IPR047867">
    <property type="entry name" value="Ribosomal_uL22_bac/org-type"/>
</dbReference>
<keyword evidence="2 4" id="KW-0689">Ribosomal protein</keyword>
<dbReference type="EMBL" id="JAGPXD010000005">
    <property type="protein sequence ID" value="KAH7354034.1"/>
    <property type="molecule type" value="Genomic_DNA"/>
</dbReference>
<evidence type="ECO:0000256" key="3">
    <source>
        <dbReference type="ARBA" id="ARBA00023274"/>
    </source>
</evidence>
<protein>
    <submittedName>
        <fullName evidence="6">Mitochondrial large ribosomal subunit</fullName>
    </submittedName>
</protein>
<comment type="similarity">
    <text evidence="1 4">Belongs to the universal ribosomal protein uL22 family.</text>
</comment>
<dbReference type="SUPFAM" id="SSF54843">
    <property type="entry name" value="Ribosomal protein L22"/>
    <property type="match status" value="1"/>
</dbReference>
<dbReference type="Pfam" id="PF00237">
    <property type="entry name" value="Ribosomal_L22"/>
    <property type="match status" value="1"/>
</dbReference>
<gene>
    <name evidence="6" type="ORF">B0T11DRAFT_287862</name>
</gene>
<dbReference type="OrthoDB" id="416470at2759"/>
<sequence length="336" mass="37714">MSVHLPSRRVAATALSSISTTTTSQRTLLPLSQRRSAWSLPSFFKRGRGGDPSHSATGGQNLDDPQVRKQLVEKQQLAAPSLSDSIFEDEVKEATKGGPATPGRLLASAEEAIKYTTDPDPRARVRWERKRVIQMVRKQTAGEEISDFEKRTARIMRSERQMTHRSPPLETSMKKLVHLAHQIQGKTLADAMLQMTYSKKKMATEVKYHLELARDMAIVSRGMGLGKAGASADETTTPLKIRLKDGKAHKVADPTTLYVAEAWVNKAKPRGKRMEIKGRGRSGLIINPSTSITIVLKEEKTRIREHKERVAKEAKRKPWVHLPNRPVTAQRPYYSW</sequence>
<proteinExistence type="inferred from homology"/>
<dbReference type="Proteomes" id="UP000813385">
    <property type="component" value="Unassembled WGS sequence"/>
</dbReference>
<organism evidence="6 7">
    <name type="scientific">Plectosphaerella cucumerina</name>
    <dbReference type="NCBI Taxonomy" id="40658"/>
    <lineage>
        <taxon>Eukaryota</taxon>
        <taxon>Fungi</taxon>
        <taxon>Dikarya</taxon>
        <taxon>Ascomycota</taxon>
        <taxon>Pezizomycotina</taxon>
        <taxon>Sordariomycetes</taxon>
        <taxon>Hypocreomycetidae</taxon>
        <taxon>Glomerellales</taxon>
        <taxon>Plectosphaerellaceae</taxon>
        <taxon>Plectosphaerella</taxon>
    </lineage>
</organism>
<dbReference type="GO" id="GO:0006412">
    <property type="term" value="P:translation"/>
    <property type="evidence" value="ECO:0007669"/>
    <property type="project" value="InterPro"/>
</dbReference>
<dbReference type="FunFam" id="3.90.470.10:FF:000017">
    <property type="entry name" value="54S ribosomal protein L22, mitochondrial"/>
    <property type="match status" value="1"/>
</dbReference>
<dbReference type="Gene3D" id="3.90.470.10">
    <property type="entry name" value="Ribosomal protein L22/L17"/>
    <property type="match status" value="1"/>
</dbReference>
<dbReference type="AlphaFoldDB" id="A0A8K0X015"/>
<feature type="region of interest" description="Disordered" evidence="5">
    <location>
        <begin position="40"/>
        <end position="63"/>
    </location>
</feature>
<keyword evidence="3 4" id="KW-0687">Ribonucleoprotein</keyword>
<dbReference type="PANTHER" id="PTHR13501:SF10">
    <property type="entry name" value="LARGE RIBOSOMAL SUBUNIT PROTEIN UL22M"/>
    <property type="match status" value="1"/>
</dbReference>
<evidence type="ECO:0000256" key="1">
    <source>
        <dbReference type="ARBA" id="ARBA00009451"/>
    </source>
</evidence>
<dbReference type="InterPro" id="IPR001063">
    <property type="entry name" value="Ribosomal_uL22"/>
</dbReference>
<dbReference type="InterPro" id="IPR036394">
    <property type="entry name" value="Ribosomal_uL22_sf"/>
</dbReference>
<name>A0A8K0X015_9PEZI</name>
<dbReference type="GO" id="GO:0015934">
    <property type="term" value="C:large ribosomal subunit"/>
    <property type="evidence" value="ECO:0007669"/>
    <property type="project" value="InterPro"/>
</dbReference>
<evidence type="ECO:0000313" key="7">
    <source>
        <dbReference type="Proteomes" id="UP000813385"/>
    </source>
</evidence>
<keyword evidence="7" id="KW-1185">Reference proteome</keyword>
<evidence type="ECO:0000256" key="2">
    <source>
        <dbReference type="ARBA" id="ARBA00022980"/>
    </source>
</evidence>
<evidence type="ECO:0000256" key="5">
    <source>
        <dbReference type="SAM" id="MobiDB-lite"/>
    </source>
</evidence>
<accession>A0A8K0X015</accession>
<evidence type="ECO:0000313" key="6">
    <source>
        <dbReference type="EMBL" id="KAH7354034.1"/>
    </source>
</evidence>
<dbReference type="GO" id="GO:0003735">
    <property type="term" value="F:structural constituent of ribosome"/>
    <property type="evidence" value="ECO:0007669"/>
    <property type="project" value="InterPro"/>
</dbReference>
<comment type="caution">
    <text evidence="6">The sequence shown here is derived from an EMBL/GenBank/DDBJ whole genome shotgun (WGS) entry which is preliminary data.</text>
</comment>